<sequence length="56" mass="6818">MNYDFMFGDAIDDIIESILKDKDWNDNYKDDYQHNIAEYDSMLHQVYIYDCINELT</sequence>
<dbReference type="EMBL" id="BART01009054">
    <property type="protein sequence ID" value="GAG62134.1"/>
    <property type="molecule type" value="Genomic_DNA"/>
</dbReference>
<accession>X0YZA5</accession>
<evidence type="ECO:0000313" key="1">
    <source>
        <dbReference type="EMBL" id="GAG62134.1"/>
    </source>
</evidence>
<name>X0YZA5_9ZZZZ</name>
<gene>
    <name evidence="1" type="ORF">S01H4_20183</name>
</gene>
<comment type="caution">
    <text evidence="1">The sequence shown here is derived from an EMBL/GenBank/DDBJ whole genome shotgun (WGS) entry which is preliminary data.</text>
</comment>
<dbReference type="AlphaFoldDB" id="X0YZA5"/>
<organism evidence="1">
    <name type="scientific">marine sediment metagenome</name>
    <dbReference type="NCBI Taxonomy" id="412755"/>
    <lineage>
        <taxon>unclassified sequences</taxon>
        <taxon>metagenomes</taxon>
        <taxon>ecological metagenomes</taxon>
    </lineage>
</organism>
<reference evidence="1" key="1">
    <citation type="journal article" date="2014" name="Front. Microbiol.">
        <title>High frequency of phylogenetically diverse reductive dehalogenase-homologous genes in deep subseafloor sedimentary metagenomes.</title>
        <authorList>
            <person name="Kawai M."/>
            <person name="Futagami T."/>
            <person name="Toyoda A."/>
            <person name="Takaki Y."/>
            <person name="Nishi S."/>
            <person name="Hori S."/>
            <person name="Arai W."/>
            <person name="Tsubouchi T."/>
            <person name="Morono Y."/>
            <person name="Uchiyama I."/>
            <person name="Ito T."/>
            <person name="Fujiyama A."/>
            <person name="Inagaki F."/>
            <person name="Takami H."/>
        </authorList>
    </citation>
    <scope>NUCLEOTIDE SEQUENCE</scope>
    <source>
        <strain evidence="1">Expedition CK06-06</strain>
    </source>
</reference>
<proteinExistence type="predicted"/>
<protein>
    <submittedName>
        <fullName evidence="1">Uncharacterized protein</fullName>
    </submittedName>
</protein>